<dbReference type="InterPro" id="IPR009057">
    <property type="entry name" value="Homeodomain-like_sf"/>
</dbReference>
<feature type="non-terminal residue" evidence="6">
    <location>
        <position position="227"/>
    </location>
</feature>
<evidence type="ECO:0000256" key="4">
    <source>
        <dbReference type="PROSITE-ProRule" id="PRU00335"/>
    </source>
</evidence>
<keyword evidence="3" id="KW-0804">Transcription</keyword>
<dbReference type="InterPro" id="IPR001647">
    <property type="entry name" value="HTH_TetR"/>
</dbReference>
<evidence type="ECO:0000313" key="7">
    <source>
        <dbReference type="Proteomes" id="UP000666915"/>
    </source>
</evidence>
<evidence type="ECO:0000259" key="5">
    <source>
        <dbReference type="PROSITE" id="PS50977"/>
    </source>
</evidence>
<evidence type="ECO:0000313" key="6">
    <source>
        <dbReference type="EMBL" id="MBO2445369.1"/>
    </source>
</evidence>
<organism evidence="6 7">
    <name type="scientific">Actinomadura nitritigenes</name>
    <dbReference type="NCBI Taxonomy" id="134602"/>
    <lineage>
        <taxon>Bacteria</taxon>
        <taxon>Bacillati</taxon>
        <taxon>Actinomycetota</taxon>
        <taxon>Actinomycetes</taxon>
        <taxon>Streptosporangiales</taxon>
        <taxon>Thermomonosporaceae</taxon>
        <taxon>Actinomadura</taxon>
    </lineage>
</organism>
<dbReference type="PANTHER" id="PTHR30055">
    <property type="entry name" value="HTH-TYPE TRANSCRIPTIONAL REGULATOR RUTR"/>
    <property type="match status" value="1"/>
</dbReference>
<proteinExistence type="predicted"/>
<keyword evidence="7" id="KW-1185">Reference proteome</keyword>
<dbReference type="SUPFAM" id="SSF46689">
    <property type="entry name" value="Homeodomain-like"/>
    <property type="match status" value="1"/>
</dbReference>
<gene>
    <name evidence="6" type="ORF">J4557_48530</name>
</gene>
<comment type="caution">
    <text evidence="6">The sequence shown here is derived from an EMBL/GenBank/DDBJ whole genome shotgun (WGS) entry which is preliminary data.</text>
</comment>
<evidence type="ECO:0000256" key="1">
    <source>
        <dbReference type="ARBA" id="ARBA00023015"/>
    </source>
</evidence>
<evidence type="ECO:0000256" key="3">
    <source>
        <dbReference type="ARBA" id="ARBA00023163"/>
    </source>
</evidence>
<dbReference type="InterPro" id="IPR050109">
    <property type="entry name" value="HTH-type_TetR-like_transc_reg"/>
</dbReference>
<dbReference type="RefSeq" id="WP_208274695.1">
    <property type="nucleotide sequence ID" value="NZ_JAGEOK010000076.1"/>
</dbReference>
<evidence type="ECO:0000256" key="2">
    <source>
        <dbReference type="ARBA" id="ARBA00023125"/>
    </source>
</evidence>
<dbReference type="EMBL" id="JAGEOK010000076">
    <property type="protein sequence ID" value="MBO2445369.1"/>
    <property type="molecule type" value="Genomic_DNA"/>
</dbReference>
<reference evidence="6 7" key="1">
    <citation type="submission" date="2021-03" db="EMBL/GenBank/DDBJ databases">
        <authorList>
            <person name="Kanchanasin P."/>
            <person name="Saeng-In P."/>
            <person name="Phongsopitanun W."/>
            <person name="Yuki M."/>
            <person name="Kudo T."/>
            <person name="Ohkuma M."/>
            <person name="Tanasupawat S."/>
        </authorList>
    </citation>
    <scope>NUCLEOTIDE SEQUENCE [LARGE SCALE GENOMIC DNA]</scope>
    <source>
        <strain evidence="6 7">L46</strain>
    </source>
</reference>
<dbReference type="Proteomes" id="UP000666915">
    <property type="component" value="Unassembled WGS sequence"/>
</dbReference>
<accession>A0ABS3RGK2</accession>
<dbReference type="Gene3D" id="1.10.357.10">
    <property type="entry name" value="Tetracycline Repressor, domain 2"/>
    <property type="match status" value="1"/>
</dbReference>
<feature type="domain" description="HTH tetR-type" evidence="5">
    <location>
        <begin position="6"/>
        <end position="67"/>
    </location>
</feature>
<dbReference type="Pfam" id="PF00440">
    <property type="entry name" value="TetR_N"/>
    <property type="match status" value="1"/>
</dbReference>
<dbReference type="PROSITE" id="PS50977">
    <property type="entry name" value="HTH_TETR_2"/>
    <property type="match status" value="1"/>
</dbReference>
<dbReference type="PANTHER" id="PTHR30055:SF234">
    <property type="entry name" value="HTH-TYPE TRANSCRIPTIONAL REGULATOR BETI"/>
    <property type="match status" value="1"/>
</dbReference>
<keyword evidence="1" id="KW-0805">Transcription regulation</keyword>
<keyword evidence="2 4" id="KW-0238">DNA-binding</keyword>
<protein>
    <submittedName>
        <fullName evidence="6">TetR/AcrR family transcriptional regulator</fullName>
    </submittedName>
</protein>
<feature type="DNA-binding region" description="H-T-H motif" evidence="4">
    <location>
        <begin position="30"/>
        <end position="49"/>
    </location>
</feature>
<name>A0ABS3RGK2_9ACTN</name>
<sequence>MPRDASATRDRLIRAGARLFAAEGIDAARTRDIVALAGQGNDSAITYHFGSRAGLLDAILRAGVQRMEPARAATLPALDPADLHGIVAAIVEPTADELRTPEGRDFLRITAQLAGRAGIRGHRVPPVIAGTALTRQLDLLQAACRARLPEPRALERIAVAIAFLTAALADRTGRIEPGHPDPTLLDHDAFVADLTAMLTDRASAVWGKSVKLSFVPGGPRTLSQLLK</sequence>